<dbReference type="AlphaFoldDB" id="A0A9P4UEP6"/>
<evidence type="ECO:0000256" key="1">
    <source>
        <dbReference type="SAM" id="MobiDB-lite"/>
    </source>
</evidence>
<evidence type="ECO:0000313" key="3">
    <source>
        <dbReference type="Proteomes" id="UP000799764"/>
    </source>
</evidence>
<protein>
    <submittedName>
        <fullName evidence="2">Uncharacterized protein</fullName>
    </submittedName>
</protein>
<name>A0A9P4UEP6_9PLEO</name>
<comment type="caution">
    <text evidence="2">The sequence shown here is derived from an EMBL/GenBank/DDBJ whole genome shotgun (WGS) entry which is preliminary data.</text>
</comment>
<feature type="region of interest" description="Disordered" evidence="1">
    <location>
        <begin position="1"/>
        <end position="44"/>
    </location>
</feature>
<keyword evidence="3" id="KW-1185">Reference proteome</keyword>
<dbReference type="OrthoDB" id="5372011at2759"/>
<feature type="compositionally biased region" description="Polar residues" evidence="1">
    <location>
        <begin position="1"/>
        <end position="28"/>
    </location>
</feature>
<reference evidence="2" key="1">
    <citation type="journal article" date="2020" name="Stud. Mycol.">
        <title>101 Dothideomycetes genomes: a test case for predicting lifestyles and emergence of pathogens.</title>
        <authorList>
            <person name="Haridas S."/>
            <person name="Albert R."/>
            <person name="Binder M."/>
            <person name="Bloem J."/>
            <person name="Labutti K."/>
            <person name="Salamov A."/>
            <person name="Andreopoulos B."/>
            <person name="Baker S."/>
            <person name="Barry K."/>
            <person name="Bills G."/>
            <person name="Bluhm B."/>
            <person name="Cannon C."/>
            <person name="Castanera R."/>
            <person name="Culley D."/>
            <person name="Daum C."/>
            <person name="Ezra D."/>
            <person name="Gonzalez J."/>
            <person name="Henrissat B."/>
            <person name="Kuo A."/>
            <person name="Liang C."/>
            <person name="Lipzen A."/>
            <person name="Lutzoni F."/>
            <person name="Magnuson J."/>
            <person name="Mondo S."/>
            <person name="Nolan M."/>
            <person name="Ohm R."/>
            <person name="Pangilinan J."/>
            <person name="Park H.-J."/>
            <person name="Ramirez L."/>
            <person name="Alfaro M."/>
            <person name="Sun H."/>
            <person name="Tritt A."/>
            <person name="Yoshinaga Y."/>
            <person name="Zwiers L.-H."/>
            <person name="Turgeon B."/>
            <person name="Goodwin S."/>
            <person name="Spatafora J."/>
            <person name="Crous P."/>
            <person name="Grigoriev I."/>
        </authorList>
    </citation>
    <scope>NUCLEOTIDE SEQUENCE</scope>
    <source>
        <strain evidence="2">CBS 690.94</strain>
    </source>
</reference>
<sequence length="107" mass="12382">MPHNQQYFDTMMNQNPPFTDAQRSQQARGKSYASKSAGEPYESRVKREQAAQILESLELLVWQSNARNESVAQTRQHFQNVMLGLPDAEPAFREEYERSAKAKDPHR</sequence>
<organism evidence="2 3">
    <name type="scientific">Karstenula rhodostoma CBS 690.94</name>
    <dbReference type="NCBI Taxonomy" id="1392251"/>
    <lineage>
        <taxon>Eukaryota</taxon>
        <taxon>Fungi</taxon>
        <taxon>Dikarya</taxon>
        <taxon>Ascomycota</taxon>
        <taxon>Pezizomycotina</taxon>
        <taxon>Dothideomycetes</taxon>
        <taxon>Pleosporomycetidae</taxon>
        <taxon>Pleosporales</taxon>
        <taxon>Massarineae</taxon>
        <taxon>Didymosphaeriaceae</taxon>
        <taxon>Karstenula</taxon>
    </lineage>
</organism>
<dbReference type="EMBL" id="MU001497">
    <property type="protein sequence ID" value="KAF2447335.1"/>
    <property type="molecule type" value="Genomic_DNA"/>
</dbReference>
<dbReference type="Proteomes" id="UP000799764">
    <property type="component" value="Unassembled WGS sequence"/>
</dbReference>
<gene>
    <name evidence="2" type="ORF">P171DRAFT_430232</name>
</gene>
<evidence type="ECO:0000313" key="2">
    <source>
        <dbReference type="EMBL" id="KAF2447335.1"/>
    </source>
</evidence>
<accession>A0A9P4UEP6</accession>
<proteinExistence type="predicted"/>